<gene>
    <name evidence="3" type="ORF">ACFSR2_03120</name>
</gene>
<comment type="caution">
    <text evidence="3">The sequence shown here is derived from an EMBL/GenBank/DDBJ whole genome shotgun (WGS) entry which is preliminary data.</text>
</comment>
<keyword evidence="2" id="KW-1133">Transmembrane helix</keyword>
<reference evidence="4" key="1">
    <citation type="journal article" date="2019" name="Int. J. Syst. Evol. Microbiol.">
        <title>The Global Catalogue of Microorganisms (GCM) 10K type strain sequencing project: providing services to taxonomists for standard genome sequencing and annotation.</title>
        <authorList>
            <consortium name="The Broad Institute Genomics Platform"/>
            <consortium name="The Broad Institute Genome Sequencing Center for Infectious Disease"/>
            <person name="Wu L."/>
            <person name="Ma J."/>
        </authorList>
    </citation>
    <scope>NUCLEOTIDE SEQUENCE [LARGE SCALE GENOMIC DNA]</scope>
    <source>
        <strain evidence="4">KCTC 52344</strain>
    </source>
</reference>
<keyword evidence="2" id="KW-0472">Membrane</keyword>
<dbReference type="EMBL" id="JBHULC010000003">
    <property type="protein sequence ID" value="MFD2519860.1"/>
    <property type="molecule type" value="Genomic_DNA"/>
</dbReference>
<name>A0ABW5J5L7_9BACT</name>
<keyword evidence="4" id="KW-1185">Reference proteome</keyword>
<accession>A0ABW5J5L7</accession>
<proteinExistence type="predicted"/>
<evidence type="ECO:0000256" key="1">
    <source>
        <dbReference type="SAM" id="MobiDB-lite"/>
    </source>
</evidence>
<keyword evidence="2" id="KW-0812">Transmembrane</keyword>
<dbReference type="RefSeq" id="WP_340236285.1">
    <property type="nucleotide sequence ID" value="NZ_JBBEWC010000006.1"/>
</dbReference>
<organism evidence="3 4">
    <name type="scientific">Emticicia soli</name>
    <dbReference type="NCBI Taxonomy" id="2027878"/>
    <lineage>
        <taxon>Bacteria</taxon>
        <taxon>Pseudomonadati</taxon>
        <taxon>Bacteroidota</taxon>
        <taxon>Cytophagia</taxon>
        <taxon>Cytophagales</taxon>
        <taxon>Leadbetterellaceae</taxon>
        <taxon>Emticicia</taxon>
    </lineage>
</organism>
<feature type="transmembrane region" description="Helical" evidence="2">
    <location>
        <begin position="181"/>
        <end position="199"/>
    </location>
</feature>
<feature type="region of interest" description="Disordered" evidence="1">
    <location>
        <begin position="91"/>
        <end position="116"/>
    </location>
</feature>
<sequence>MTKIEHTHFIEFLKFLGRKYPKVVLSQDKLDKLSQLNDQQMNQYLQLLYQKFELNGVYEERNFQDSLRPITPEVIEVEPVVLPERHEEKTLPPTPITIPIEASPEPKPEPIKTEPQVPAKVETTPVPVAKPVVAVAPVSVPAEKPVVNTAPAPSKTVVNTVPPRPPVNREPVVKPRYKYNFWRIGVVVFLLFASAYTIYKFIAYSKLGYIYVLTDELLVRTSSDKTGKVLGSMNLFGRAKGRDNKEVLTFAELKLYSNEKQGAFYKVIMSDFPFVSYLFNLDDMGYVYAKYVTTDKAEQEKYQKIFKPIKDDYYELKNLEFAYRAIIVNAISTQPALMNQVLKGSCDAPSMSVRNAPLRVGHYQNKDKTVFFVLVQLSDGNYYSIEGDGFYNALPARPIYLNDDLMRDEGKFTLKGDYFVWENCDKTVSARNNRGEFDYFMTE</sequence>
<evidence type="ECO:0000313" key="4">
    <source>
        <dbReference type="Proteomes" id="UP001597510"/>
    </source>
</evidence>
<dbReference type="Proteomes" id="UP001597510">
    <property type="component" value="Unassembled WGS sequence"/>
</dbReference>
<protein>
    <submittedName>
        <fullName evidence="3">Uncharacterized protein</fullName>
    </submittedName>
</protein>
<evidence type="ECO:0000256" key="2">
    <source>
        <dbReference type="SAM" id="Phobius"/>
    </source>
</evidence>
<evidence type="ECO:0000313" key="3">
    <source>
        <dbReference type="EMBL" id="MFD2519860.1"/>
    </source>
</evidence>